<proteinExistence type="predicted"/>
<dbReference type="GO" id="GO:0016746">
    <property type="term" value="F:acyltransferase activity"/>
    <property type="evidence" value="ECO:0007669"/>
    <property type="project" value="UniProtKB-KW"/>
</dbReference>
<keyword evidence="1" id="KW-0808">Transferase</keyword>
<dbReference type="InterPro" id="IPR010941">
    <property type="entry name" value="PhaC_N"/>
</dbReference>
<dbReference type="PANTHER" id="PTHR36837:SF5">
    <property type="entry name" value="POLY-3-HYDROXYBUTYRATE SYNTHASE"/>
    <property type="match status" value="1"/>
</dbReference>
<name>A0A853I2U2_9GAMM</name>
<evidence type="ECO:0000313" key="5">
    <source>
        <dbReference type="Proteomes" id="UP000569732"/>
    </source>
</evidence>
<feature type="domain" description="Poly-beta-hydroxybutyrate polymerase N-terminal" evidence="3">
    <location>
        <begin position="59"/>
        <end position="227"/>
    </location>
</feature>
<dbReference type="InterPro" id="IPR051321">
    <property type="entry name" value="PHA/PHB_synthase"/>
</dbReference>
<evidence type="ECO:0000313" key="4">
    <source>
        <dbReference type="EMBL" id="NYZ67703.1"/>
    </source>
</evidence>
<dbReference type="EMBL" id="JACCKB010000028">
    <property type="protein sequence ID" value="NYZ67703.1"/>
    <property type="molecule type" value="Genomic_DNA"/>
</dbReference>
<evidence type="ECO:0000256" key="1">
    <source>
        <dbReference type="ARBA" id="ARBA00022679"/>
    </source>
</evidence>
<evidence type="ECO:0000256" key="2">
    <source>
        <dbReference type="ARBA" id="ARBA00023315"/>
    </source>
</evidence>
<dbReference type="GO" id="GO:0016787">
    <property type="term" value="F:hydrolase activity"/>
    <property type="evidence" value="ECO:0007669"/>
    <property type="project" value="UniProtKB-KW"/>
</dbReference>
<dbReference type="InterPro" id="IPR029058">
    <property type="entry name" value="AB_hydrolase_fold"/>
</dbReference>
<protein>
    <submittedName>
        <fullName evidence="4">Alpha/beta fold hydrolase</fullName>
    </submittedName>
</protein>
<accession>A0A853I2U2</accession>
<dbReference type="Gene3D" id="3.40.50.1820">
    <property type="entry name" value="alpha/beta hydrolase"/>
    <property type="match status" value="1"/>
</dbReference>
<organism evidence="4 5">
    <name type="scientific">Spartinivicinus marinus</name>
    <dbReference type="NCBI Taxonomy" id="2994442"/>
    <lineage>
        <taxon>Bacteria</taxon>
        <taxon>Pseudomonadati</taxon>
        <taxon>Pseudomonadota</taxon>
        <taxon>Gammaproteobacteria</taxon>
        <taxon>Oceanospirillales</taxon>
        <taxon>Zooshikellaceae</taxon>
        <taxon>Spartinivicinus</taxon>
    </lineage>
</organism>
<comment type="caution">
    <text evidence="4">The sequence shown here is derived from an EMBL/GenBank/DDBJ whole genome shotgun (WGS) entry which is preliminary data.</text>
</comment>
<dbReference type="Proteomes" id="UP000569732">
    <property type="component" value="Unassembled WGS sequence"/>
</dbReference>
<sequence length="542" mass="61444">MAGPNPIIGIHTKDITDTLMVMGKQVVKHPQLALYQSWQLLGDAVQVLLGNSDLKPTKQDKRFNDPTWFDNPFYKRYMQLYFAWCNRLFEWTEQVGFEDAEQRRSRFILSLITEALAPTNSLLNPAAIKRIFETAGESVQQGLVNLLDDWLHNGGMPAQVNKRAFSVGENLATTPGSVVFRNEVLELIQYKPITPQVYSRPLFIIPPQINKFYIFDLTPDKSFIHYALSLGIQVFVCSWRNPNIEHRDWGLETYIIALEDAIDATCEITGANNVNVLGACSGGITAATLVGYLQAAAKTKVNVLTLMVSVLDMNIDSDVALFATERSLAQAKSYSHRKGVLEGRDLAKVFAWMRPNDLVWNYWVNNYLLGYPPPAYDVLYWNNDTTRLPAELHGQFLDMYEENPFHHPGLLKICNEPIDLSQVECDLYAVAGLNDHITAWEACYRSTLLFEGHCDFILSNSGHVQCILNPPGNPKSFYYTNNSHPQRAEEWRKTASKHRGSWWDHWAGWIKVRSGEQLEAPKKIGSSLYPPTDIAPGTYVHE</sequence>
<dbReference type="SUPFAM" id="SSF53474">
    <property type="entry name" value="alpha/beta-Hydrolases"/>
    <property type="match status" value="1"/>
</dbReference>
<keyword evidence="4" id="KW-0378">Hydrolase</keyword>
<dbReference type="PANTHER" id="PTHR36837">
    <property type="entry name" value="POLY(3-HYDROXYALKANOATE) POLYMERASE SUBUNIT PHAC"/>
    <property type="match status" value="1"/>
</dbReference>
<dbReference type="Pfam" id="PF07167">
    <property type="entry name" value="PhaC_N"/>
    <property type="match status" value="1"/>
</dbReference>
<gene>
    <name evidence="4" type="ORF">H0A36_16950</name>
</gene>
<reference evidence="4 5" key="1">
    <citation type="submission" date="2020-07" db="EMBL/GenBank/DDBJ databases">
        <title>Endozoicomonas sp. nov., isolated from sediment.</title>
        <authorList>
            <person name="Gu T."/>
        </authorList>
    </citation>
    <scope>NUCLEOTIDE SEQUENCE [LARGE SCALE GENOMIC DNA]</scope>
    <source>
        <strain evidence="4 5">SM1973</strain>
    </source>
</reference>
<keyword evidence="5" id="KW-1185">Reference proteome</keyword>
<evidence type="ECO:0000259" key="3">
    <source>
        <dbReference type="Pfam" id="PF07167"/>
    </source>
</evidence>
<dbReference type="GO" id="GO:0042619">
    <property type="term" value="P:poly-hydroxybutyrate biosynthetic process"/>
    <property type="evidence" value="ECO:0007669"/>
    <property type="project" value="InterPro"/>
</dbReference>
<keyword evidence="2" id="KW-0012">Acyltransferase</keyword>
<dbReference type="AlphaFoldDB" id="A0A853I2U2"/>